<keyword evidence="2" id="KW-1185">Reference proteome</keyword>
<sequence length="99" mass="10901">MSLYVEVMCDRRSPSPKGVFGFVCWSDRNDNPRGGSIKTARDEAKRQGWKRIDGEDVCPGCQKHATVVKPDTRICRICDGGPGNEGVCLCGAEAWEDPK</sequence>
<accession>A0A9E7MSC0</accession>
<name>A0A9E7MSC0_9CAUD</name>
<dbReference type="Proteomes" id="UP001056576">
    <property type="component" value="Segment"/>
</dbReference>
<protein>
    <submittedName>
        <fullName evidence="1">Uncharacterized protein</fullName>
    </submittedName>
</protein>
<evidence type="ECO:0000313" key="2">
    <source>
        <dbReference type="Proteomes" id="UP001056576"/>
    </source>
</evidence>
<reference evidence="1 2" key="1">
    <citation type="submission" date="2022-05" db="EMBL/GenBank/DDBJ databases">
        <authorList>
            <person name="Friedrich I."/>
            <person name="Poehlein A."/>
            <person name="Schneider D."/>
            <person name="Hertel R."/>
            <person name="Daniel R."/>
        </authorList>
    </citation>
    <scope>NUCLEOTIDE SEQUENCE [LARGE SCALE GENOMIC DNA]</scope>
</reference>
<organism evidence="1 2">
    <name type="scientific">Brevundimonas phage vB_BpoS-Kikimora</name>
    <dbReference type="NCBI Taxonomy" id="2948601"/>
    <lineage>
        <taxon>Viruses</taxon>
        <taxon>Duplodnaviria</taxon>
        <taxon>Heunggongvirae</taxon>
        <taxon>Uroviricota</taxon>
        <taxon>Caudoviricetes</taxon>
        <taxon>Jeanschmidtviridae</taxon>
        <taxon>Kikimoravirus</taxon>
        <taxon>Kikimoravirus kikimora</taxon>
    </lineage>
</organism>
<proteinExistence type="predicted"/>
<evidence type="ECO:0000313" key="1">
    <source>
        <dbReference type="EMBL" id="USN15199.1"/>
    </source>
</evidence>
<dbReference type="EMBL" id="ON529857">
    <property type="protein sequence ID" value="USN15199.1"/>
    <property type="molecule type" value="Genomic_DNA"/>
</dbReference>
<gene>
    <name evidence="1" type="ORF">KIKIMORA_00520</name>
</gene>